<sequence length="67" mass="7546">MRGIKQAKILLNAEQISLLLLVASLLHYFSSGRSHFSLKFEPRLSPGETVTIVPLRILSDCDNYTSR</sequence>
<evidence type="ECO:0000313" key="1">
    <source>
        <dbReference type="EMBL" id="KAH3879473.1"/>
    </source>
</evidence>
<gene>
    <name evidence="1" type="ORF">DPMN_003376</name>
</gene>
<dbReference type="Proteomes" id="UP000828390">
    <property type="component" value="Unassembled WGS sequence"/>
</dbReference>
<evidence type="ECO:0000313" key="2">
    <source>
        <dbReference type="Proteomes" id="UP000828390"/>
    </source>
</evidence>
<dbReference type="EMBL" id="JAIWYP010000001">
    <property type="protein sequence ID" value="KAH3879473.1"/>
    <property type="molecule type" value="Genomic_DNA"/>
</dbReference>
<protein>
    <submittedName>
        <fullName evidence="1">Uncharacterized protein</fullName>
    </submittedName>
</protein>
<keyword evidence="2" id="KW-1185">Reference proteome</keyword>
<proteinExistence type="predicted"/>
<reference evidence="1" key="1">
    <citation type="journal article" date="2019" name="bioRxiv">
        <title>The Genome of the Zebra Mussel, Dreissena polymorpha: A Resource for Invasive Species Research.</title>
        <authorList>
            <person name="McCartney M.A."/>
            <person name="Auch B."/>
            <person name="Kono T."/>
            <person name="Mallez S."/>
            <person name="Zhang Y."/>
            <person name="Obille A."/>
            <person name="Becker A."/>
            <person name="Abrahante J.E."/>
            <person name="Garbe J."/>
            <person name="Badalamenti J.P."/>
            <person name="Herman A."/>
            <person name="Mangelson H."/>
            <person name="Liachko I."/>
            <person name="Sullivan S."/>
            <person name="Sone E.D."/>
            <person name="Koren S."/>
            <person name="Silverstein K.A.T."/>
            <person name="Beckman K.B."/>
            <person name="Gohl D.M."/>
        </authorList>
    </citation>
    <scope>NUCLEOTIDE SEQUENCE</scope>
    <source>
        <strain evidence="1">Duluth1</strain>
        <tissue evidence="1">Whole animal</tissue>
    </source>
</reference>
<reference evidence="1" key="2">
    <citation type="submission" date="2020-11" db="EMBL/GenBank/DDBJ databases">
        <authorList>
            <person name="McCartney M.A."/>
            <person name="Auch B."/>
            <person name="Kono T."/>
            <person name="Mallez S."/>
            <person name="Becker A."/>
            <person name="Gohl D.M."/>
            <person name="Silverstein K.A.T."/>
            <person name="Koren S."/>
            <person name="Bechman K.B."/>
            <person name="Herman A."/>
            <person name="Abrahante J.E."/>
            <person name="Garbe J."/>
        </authorList>
    </citation>
    <scope>NUCLEOTIDE SEQUENCE</scope>
    <source>
        <strain evidence="1">Duluth1</strain>
        <tissue evidence="1">Whole animal</tissue>
    </source>
</reference>
<comment type="caution">
    <text evidence="1">The sequence shown here is derived from an EMBL/GenBank/DDBJ whole genome shotgun (WGS) entry which is preliminary data.</text>
</comment>
<accession>A0A9D4MN41</accession>
<organism evidence="1 2">
    <name type="scientific">Dreissena polymorpha</name>
    <name type="common">Zebra mussel</name>
    <name type="synonym">Mytilus polymorpha</name>
    <dbReference type="NCBI Taxonomy" id="45954"/>
    <lineage>
        <taxon>Eukaryota</taxon>
        <taxon>Metazoa</taxon>
        <taxon>Spiralia</taxon>
        <taxon>Lophotrochozoa</taxon>
        <taxon>Mollusca</taxon>
        <taxon>Bivalvia</taxon>
        <taxon>Autobranchia</taxon>
        <taxon>Heteroconchia</taxon>
        <taxon>Euheterodonta</taxon>
        <taxon>Imparidentia</taxon>
        <taxon>Neoheterodontei</taxon>
        <taxon>Myida</taxon>
        <taxon>Dreissenoidea</taxon>
        <taxon>Dreissenidae</taxon>
        <taxon>Dreissena</taxon>
    </lineage>
</organism>
<dbReference type="AlphaFoldDB" id="A0A9D4MN41"/>
<name>A0A9D4MN41_DREPO</name>